<dbReference type="EMBL" id="CP037422">
    <property type="protein sequence ID" value="QDU11886.1"/>
    <property type="molecule type" value="Genomic_DNA"/>
</dbReference>
<dbReference type="Proteomes" id="UP000318384">
    <property type="component" value="Chromosome"/>
</dbReference>
<dbReference type="RefSeq" id="WP_145179652.1">
    <property type="nucleotide sequence ID" value="NZ_CP037422.1"/>
</dbReference>
<evidence type="ECO:0000313" key="2">
    <source>
        <dbReference type="Proteomes" id="UP000318384"/>
    </source>
</evidence>
<name>A0A517X2Z8_9PLAN</name>
<accession>A0A517X2Z8</accession>
<proteinExistence type="predicted"/>
<organism evidence="1 2">
    <name type="scientific">Gimesia aquarii</name>
    <dbReference type="NCBI Taxonomy" id="2527964"/>
    <lineage>
        <taxon>Bacteria</taxon>
        <taxon>Pseudomonadati</taxon>
        <taxon>Planctomycetota</taxon>
        <taxon>Planctomycetia</taxon>
        <taxon>Planctomycetales</taxon>
        <taxon>Planctomycetaceae</taxon>
        <taxon>Gimesia</taxon>
    </lineage>
</organism>
<evidence type="ECO:0000313" key="1">
    <source>
        <dbReference type="EMBL" id="QDU11886.1"/>
    </source>
</evidence>
<gene>
    <name evidence="1" type="ORF">V202x_53110</name>
</gene>
<reference evidence="1 2" key="1">
    <citation type="submission" date="2019-03" db="EMBL/GenBank/DDBJ databases">
        <title>Deep-cultivation of Planctomycetes and their phenomic and genomic characterization uncovers novel biology.</title>
        <authorList>
            <person name="Wiegand S."/>
            <person name="Jogler M."/>
            <person name="Boedeker C."/>
            <person name="Pinto D."/>
            <person name="Vollmers J."/>
            <person name="Rivas-Marin E."/>
            <person name="Kohn T."/>
            <person name="Peeters S.H."/>
            <person name="Heuer A."/>
            <person name="Rast P."/>
            <person name="Oberbeckmann S."/>
            <person name="Bunk B."/>
            <person name="Jeske O."/>
            <person name="Meyerdierks A."/>
            <person name="Storesund J.E."/>
            <person name="Kallscheuer N."/>
            <person name="Luecker S."/>
            <person name="Lage O.M."/>
            <person name="Pohl T."/>
            <person name="Merkel B.J."/>
            <person name="Hornburger P."/>
            <person name="Mueller R.-W."/>
            <person name="Bruemmer F."/>
            <person name="Labrenz M."/>
            <person name="Spormann A.M."/>
            <person name="Op den Camp H."/>
            <person name="Overmann J."/>
            <person name="Amann R."/>
            <person name="Jetten M.S.M."/>
            <person name="Mascher T."/>
            <person name="Medema M.H."/>
            <person name="Devos D.P."/>
            <person name="Kaster A.-K."/>
            <person name="Ovreas L."/>
            <person name="Rohde M."/>
            <person name="Galperin M.Y."/>
            <person name="Jogler C."/>
        </authorList>
    </citation>
    <scope>NUCLEOTIDE SEQUENCE [LARGE SCALE GENOMIC DNA]</scope>
    <source>
        <strain evidence="1 2">V202</strain>
    </source>
</reference>
<dbReference type="AlphaFoldDB" id="A0A517X2Z8"/>
<protein>
    <submittedName>
        <fullName evidence="1">Uncharacterized protein</fullName>
    </submittedName>
</protein>
<dbReference type="OrthoDB" id="290134at2"/>
<keyword evidence="2" id="KW-1185">Reference proteome</keyword>
<sequence>MKQAFFLILVFYTSDTILSASEQYLLRVDTVGYINSTEGSPKETVLNSIEVISRPNEIFRCKVQTGKDTQIMSGKLFFEDGEFSVKIHYTCSVENGTIVSGKPLLDRTEVKSSNLKVVVGKSTRIGGMNTIEKKPSLPPTKTGKHLILSLSQYEPASE</sequence>